<dbReference type="PANTHER" id="PTHR43404:SF2">
    <property type="entry name" value="LIPOPOLYSACCHARIDE CHOLINEPHOSPHOTRANSFERASE LICD"/>
    <property type="match status" value="1"/>
</dbReference>
<organism evidence="2">
    <name type="scientific">Ligilactobacillus ruminis</name>
    <dbReference type="NCBI Taxonomy" id="1623"/>
    <lineage>
        <taxon>Bacteria</taxon>
        <taxon>Bacillati</taxon>
        <taxon>Bacillota</taxon>
        <taxon>Bacilli</taxon>
        <taxon>Lactobacillales</taxon>
        <taxon>Lactobacillaceae</taxon>
        <taxon>Ligilactobacillus</taxon>
    </lineage>
</organism>
<dbReference type="PANTHER" id="PTHR43404">
    <property type="entry name" value="LIPOPOLYSACCHARIDE CHOLINEPHOSPHOTRANSFERASE LICD"/>
    <property type="match status" value="1"/>
</dbReference>
<dbReference type="GO" id="GO:0009100">
    <property type="term" value="P:glycoprotein metabolic process"/>
    <property type="evidence" value="ECO:0007669"/>
    <property type="project" value="UniProtKB-ARBA"/>
</dbReference>
<comment type="caution">
    <text evidence="2">The sequence shown here is derived from an EMBL/GenBank/DDBJ whole genome shotgun (WGS) entry which is preliminary data.</text>
</comment>
<feature type="domain" description="LicD/FKTN/FKRP nucleotidyltransferase" evidence="1">
    <location>
        <begin position="29"/>
        <end position="258"/>
    </location>
</feature>
<dbReference type="Pfam" id="PF04991">
    <property type="entry name" value="LicD"/>
    <property type="match status" value="1"/>
</dbReference>
<dbReference type="InterPro" id="IPR007074">
    <property type="entry name" value="LicD/FKTN/FKRP_NTP_transf"/>
</dbReference>
<name>A0A6A8H4J7_9LACO</name>
<dbReference type="EMBL" id="WKOD01000003">
    <property type="protein sequence ID" value="MSA67830.1"/>
    <property type="molecule type" value="Genomic_DNA"/>
</dbReference>
<evidence type="ECO:0000259" key="1">
    <source>
        <dbReference type="Pfam" id="PF04991"/>
    </source>
</evidence>
<dbReference type="InterPro" id="IPR052942">
    <property type="entry name" value="LPS_cholinephosphotransferase"/>
</dbReference>
<dbReference type="RefSeq" id="WP_154236618.1">
    <property type="nucleotide sequence ID" value="NZ_WKNS01000004.1"/>
</dbReference>
<gene>
    <name evidence="2" type="ORF">GKC89_01645</name>
</gene>
<accession>A0A6A8H4J7</accession>
<sequence length="289" mass="34673">MSAKELTPKQSRKMQLTQLDMLVDFDRVCRKHGINYVIFTGTLLGAVRHKGFIPWDDDADIGILREDYEKFKKVSNELNPEICYFQNHETDPEYRWEYGKLRRSNTIFIREGQERIKCKTGIFVDIFTMDDVPKSVIGQMMQDFDCFLMRKTLYSEVGKYNTKGFVKILYELLSKIPMSYVYERITKYTAKSNNNTHNRVRCLLFPAMGKLYKRKRKLPLKERYGMPKEWFLDRTLLTFEGHDFYVPKKYDDVLKYIYEDYMRLPPENERQPHAPFCKIKFQDEDEIIQ</sequence>
<reference evidence="2" key="1">
    <citation type="journal article" date="2019" name="Nat. Med.">
        <title>A library of human gut bacterial isolates paired with longitudinal multiomics data enables mechanistic microbiome research.</title>
        <authorList>
            <person name="Poyet M."/>
            <person name="Groussin M."/>
            <person name="Gibbons S.M."/>
            <person name="Avila-Pacheco J."/>
            <person name="Jiang X."/>
            <person name="Kearney S.M."/>
            <person name="Perrotta A.R."/>
            <person name="Berdy B."/>
            <person name="Zhao S."/>
            <person name="Lieberman T.D."/>
            <person name="Swanson P.K."/>
            <person name="Smith M."/>
            <person name="Roesemann S."/>
            <person name="Alexander J.E."/>
            <person name="Rich S.A."/>
            <person name="Livny J."/>
            <person name="Vlamakis H."/>
            <person name="Clish C."/>
            <person name="Bullock K."/>
            <person name="Deik A."/>
            <person name="Scott J."/>
            <person name="Pierce K.A."/>
            <person name="Xavier R.J."/>
            <person name="Alm E.J."/>
        </authorList>
    </citation>
    <scope>NUCLEOTIDE SEQUENCE</scope>
    <source>
        <strain evidence="2">BIOML-A18</strain>
    </source>
</reference>
<evidence type="ECO:0000313" key="2">
    <source>
        <dbReference type="EMBL" id="MSA67830.1"/>
    </source>
</evidence>
<proteinExistence type="predicted"/>
<protein>
    <submittedName>
        <fullName evidence="2">LicD family protein</fullName>
    </submittedName>
</protein>
<dbReference type="AlphaFoldDB" id="A0A6A8H4J7"/>